<dbReference type="AlphaFoldDB" id="K7N2B0"/>
<dbReference type="Pfam" id="PF04827">
    <property type="entry name" value="Plant_tran"/>
    <property type="match status" value="1"/>
</dbReference>
<dbReference type="InParanoid" id="K7N2B0"/>
<dbReference type="OMA" id="HIRILAY"/>
<dbReference type="EnsemblPlants" id="KRG90320">
    <property type="protein sequence ID" value="KRG90320"/>
    <property type="gene ID" value="GLYMA_20G082900"/>
</dbReference>
<dbReference type="STRING" id="3847.K7N2B0"/>
<dbReference type="PaxDb" id="3847-GLYMA20G21115.1"/>
<dbReference type="EMBL" id="CM000853">
    <property type="protein sequence ID" value="KRG90320.1"/>
    <property type="molecule type" value="Genomic_DNA"/>
</dbReference>
<gene>
    <name evidence="1" type="ORF">GLYMA_20G082900</name>
</gene>
<name>K7N2B0_SOYBN</name>
<dbReference type="Proteomes" id="UP000008827">
    <property type="component" value="Chromosome 20"/>
</dbReference>
<evidence type="ECO:0000313" key="1">
    <source>
        <dbReference type="EMBL" id="KRG90320.1"/>
    </source>
</evidence>
<dbReference type="PANTHER" id="PTHR47150">
    <property type="entry name" value="OS12G0169200 PROTEIN"/>
    <property type="match status" value="1"/>
</dbReference>
<reference evidence="1" key="3">
    <citation type="submission" date="2018-07" db="EMBL/GenBank/DDBJ databases">
        <title>WGS assembly of Glycine max.</title>
        <authorList>
            <person name="Schmutz J."/>
            <person name="Cannon S."/>
            <person name="Schlueter J."/>
            <person name="Ma J."/>
            <person name="Mitros T."/>
            <person name="Nelson W."/>
            <person name="Hyten D."/>
            <person name="Song Q."/>
            <person name="Thelen J."/>
            <person name="Cheng J."/>
            <person name="Xu D."/>
            <person name="Hellsten U."/>
            <person name="May G."/>
            <person name="Yu Y."/>
            <person name="Sakurai T."/>
            <person name="Umezawa T."/>
            <person name="Bhattacharyya M."/>
            <person name="Sandhu D."/>
            <person name="Valliyodan B."/>
            <person name="Lindquist E."/>
            <person name="Peto M."/>
            <person name="Grant D."/>
            <person name="Shu S."/>
            <person name="Goodstein D."/>
            <person name="Barry K."/>
            <person name="Futrell-Griggs M."/>
            <person name="Abernathy B."/>
            <person name="Du J."/>
            <person name="Tian Z."/>
            <person name="Zhu L."/>
            <person name="Gill N."/>
            <person name="Joshi T."/>
            <person name="Libault M."/>
            <person name="Sethuraman A."/>
            <person name="Zhang X."/>
            <person name="Shinozaki K."/>
            <person name="Nguyen H."/>
            <person name="Wing R."/>
            <person name="Cregan P."/>
            <person name="Specht J."/>
            <person name="Grimwood J."/>
            <person name="Rokhsar D."/>
            <person name="Stacey G."/>
            <person name="Shoemaker R."/>
            <person name="Jackson S."/>
        </authorList>
    </citation>
    <scope>NUCLEOTIDE SEQUENCE</scope>
    <source>
        <tissue evidence="1">Callus</tissue>
    </source>
</reference>
<dbReference type="InterPro" id="IPR006912">
    <property type="entry name" value="Harbinger_derived_prot"/>
</dbReference>
<proteinExistence type="predicted"/>
<protein>
    <submittedName>
        <fullName evidence="1 2">Uncharacterized protein</fullName>
    </submittedName>
</protein>
<evidence type="ECO:0000313" key="2">
    <source>
        <dbReference type="EnsemblPlants" id="KRG90320"/>
    </source>
</evidence>
<keyword evidence="3" id="KW-1185">Reference proteome</keyword>
<reference evidence="2" key="2">
    <citation type="submission" date="2018-02" db="UniProtKB">
        <authorList>
            <consortium name="EnsemblPlants"/>
        </authorList>
    </citation>
    <scope>IDENTIFICATION</scope>
    <source>
        <strain evidence="2">Williams 82</strain>
    </source>
</reference>
<dbReference type="eggNOG" id="ENOG502QR5Z">
    <property type="taxonomic scope" value="Eukaryota"/>
</dbReference>
<dbReference type="Gramene" id="KRG90320">
    <property type="protein sequence ID" value="KRG90320"/>
    <property type="gene ID" value="GLYMA_20G082900"/>
</dbReference>
<accession>K7N2B0</accession>
<dbReference type="PANTHER" id="PTHR47150:SF7">
    <property type="entry name" value="NUCLEASE"/>
    <property type="match status" value="1"/>
</dbReference>
<sequence>MHPNFDFDRLWKQIVDEILEDNIEEEIMRYLREMLLQAENNNQPKRRRIINRNREDRHSRLLNDSFCENYIYTESQFRRSNHDSYFRMRFDVVGRMGLSPLHIRILAYGSPVDSVNENVRITECTTIQCLEAFVKGVNEIFGDKYLRRPNNNDINCLLQIGEARGFPGLLGSIDCMHWEWKNCPVA</sequence>
<organism evidence="1">
    <name type="scientific">Glycine max</name>
    <name type="common">Soybean</name>
    <name type="synonym">Glycine hispida</name>
    <dbReference type="NCBI Taxonomy" id="3847"/>
    <lineage>
        <taxon>Eukaryota</taxon>
        <taxon>Viridiplantae</taxon>
        <taxon>Streptophyta</taxon>
        <taxon>Embryophyta</taxon>
        <taxon>Tracheophyta</taxon>
        <taxon>Spermatophyta</taxon>
        <taxon>Magnoliopsida</taxon>
        <taxon>eudicotyledons</taxon>
        <taxon>Gunneridae</taxon>
        <taxon>Pentapetalae</taxon>
        <taxon>rosids</taxon>
        <taxon>fabids</taxon>
        <taxon>Fabales</taxon>
        <taxon>Fabaceae</taxon>
        <taxon>Papilionoideae</taxon>
        <taxon>50 kb inversion clade</taxon>
        <taxon>NPAAA clade</taxon>
        <taxon>indigoferoid/millettioid clade</taxon>
        <taxon>Phaseoleae</taxon>
        <taxon>Glycine</taxon>
        <taxon>Glycine subgen. Soja</taxon>
    </lineage>
</organism>
<dbReference type="HOGENOM" id="CLU_012390_4_3_1"/>
<evidence type="ECO:0000313" key="3">
    <source>
        <dbReference type="Proteomes" id="UP000008827"/>
    </source>
</evidence>
<reference evidence="1 2" key="1">
    <citation type="journal article" date="2010" name="Nature">
        <title>Genome sequence of the palaeopolyploid soybean.</title>
        <authorList>
            <person name="Schmutz J."/>
            <person name="Cannon S.B."/>
            <person name="Schlueter J."/>
            <person name="Ma J."/>
            <person name="Mitros T."/>
            <person name="Nelson W."/>
            <person name="Hyten D.L."/>
            <person name="Song Q."/>
            <person name="Thelen J.J."/>
            <person name="Cheng J."/>
            <person name="Xu D."/>
            <person name="Hellsten U."/>
            <person name="May G.D."/>
            <person name="Yu Y."/>
            <person name="Sakurai T."/>
            <person name="Umezawa T."/>
            <person name="Bhattacharyya M.K."/>
            <person name="Sandhu D."/>
            <person name="Valliyodan B."/>
            <person name="Lindquist E."/>
            <person name="Peto M."/>
            <person name="Grant D."/>
            <person name="Shu S."/>
            <person name="Goodstein D."/>
            <person name="Barry K."/>
            <person name="Futrell-Griggs M."/>
            <person name="Abernathy B."/>
            <person name="Du J."/>
            <person name="Tian Z."/>
            <person name="Zhu L."/>
            <person name="Gill N."/>
            <person name="Joshi T."/>
            <person name="Libault M."/>
            <person name="Sethuraman A."/>
            <person name="Zhang X.-C."/>
            <person name="Shinozaki K."/>
            <person name="Nguyen H.T."/>
            <person name="Wing R.A."/>
            <person name="Cregan P."/>
            <person name="Specht J."/>
            <person name="Grimwood J."/>
            <person name="Rokhsar D."/>
            <person name="Stacey G."/>
            <person name="Shoemaker R.C."/>
            <person name="Jackson S.A."/>
        </authorList>
    </citation>
    <scope>NUCLEOTIDE SEQUENCE</scope>
    <source>
        <strain evidence="2">cv. Williams 82</strain>
        <tissue evidence="1">Callus</tissue>
    </source>
</reference>